<proteinExistence type="predicted"/>
<dbReference type="InterPro" id="IPR012337">
    <property type="entry name" value="RNaseH-like_sf"/>
</dbReference>
<feature type="coiled-coil region" evidence="1">
    <location>
        <begin position="141"/>
        <end position="168"/>
    </location>
</feature>
<evidence type="ECO:0000259" key="3">
    <source>
        <dbReference type="Pfam" id="PF13976"/>
    </source>
</evidence>
<dbReference type="Pfam" id="PF07727">
    <property type="entry name" value="RVT_2"/>
    <property type="match status" value="1"/>
</dbReference>
<feature type="domain" description="Reverse transcriptase Ty1/copia-type" evidence="2">
    <location>
        <begin position="560"/>
        <end position="671"/>
    </location>
</feature>
<dbReference type="AlphaFoldDB" id="A0A6L2JVY1"/>
<reference evidence="4" key="1">
    <citation type="journal article" date="2019" name="Sci. Rep.">
        <title>Draft genome of Tanacetum cinerariifolium, the natural source of mosquito coil.</title>
        <authorList>
            <person name="Yamashiro T."/>
            <person name="Shiraishi A."/>
            <person name="Satake H."/>
            <person name="Nakayama K."/>
        </authorList>
    </citation>
    <scope>NUCLEOTIDE SEQUENCE</scope>
</reference>
<dbReference type="PANTHER" id="PTHR11439:SF495">
    <property type="entry name" value="REVERSE TRANSCRIPTASE, RNA-DEPENDENT DNA POLYMERASE-RELATED"/>
    <property type="match status" value="1"/>
</dbReference>
<dbReference type="InterPro" id="IPR025724">
    <property type="entry name" value="GAG-pre-integrase_dom"/>
</dbReference>
<dbReference type="PANTHER" id="PTHR11439">
    <property type="entry name" value="GAG-POL-RELATED RETROTRANSPOSON"/>
    <property type="match status" value="1"/>
</dbReference>
<protein>
    <submittedName>
        <fullName evidence="4">Uncharacterized protein</fullName>
    </submittedName>
</protein>
<accession>A0A6L2JVY1</accession>
<dbReference type="EMBL" id="BKCJ010001215">
    <property type="protein sequence ID" value="GEU39774.1"/>
    <property type="molecule type" value="Genomic_DNA"/>
</dbReference>
<dbReference type="InterPro" id="IPR036397">
    <property type="entry name" value="RNaseH_sf"/>
</dbReference>
<gene>
    <name evidence="4" type="ORF">Tci_011752</name>
</gene>
<feature type="domain" description="GAG-pre-integrase" evidence="3">
    <location>
        <begin position="318"/>
        <end position="350"/>
    </location>
</feature>
<evidence type="ECO:0000259" key="2">
    <source>
        <dbReference type="Pfam" id="PF07727"/>
    </source>
</evidence>
<sequence length="841" mass="95261">MIDYAHWEVILNGDSHPPIRSVDGVETPYPPTTVEEKLARKNELKARVNTAHGVSAASSKTNASNLPNVDSLKEMDLKWQMAMLTIRSRRFLQKTGRNLGAYKAGLESVKARIEVYKKNEAVFEDDIKILKLDVMFKDKAVTELRHKFEKVEKERDDLKLTLEKFKGSSKNLSRLLDSQQCDKSKTSLGYDSQGFDSKVLENQVNDKCNTSEGYHAVSPPYTGNFMPFKPDLVFADEHVVSETVTSLTCIAKIKVKTSDSKPKTGNPQQDLQKKGVIEIPKEETSLLLDESQVLLRVPRQNNMYNVDLRNVAPLGGLTCLFVKATLDESNLWHRRLGHINFKTINKLNKEMNQFCEMKGIRREFSVAKTPQQNSVAEWKNKTLIEAARKYSTHSKAFRVFNTRTKIVKENVHITFLENKPNVAGNQTNGNAGTKSNVDVGQAEKKTVSCPQYVLLPLLTTDSQGPKSLEDEVADNAGKKNKDVINNRMFTPISAARSTYVYLGGSIPVNAATLPNADLPIDPLMPDLEDTTDTKIFSGAYDDEVEGAEADFNNLELTTVKVWRLVDLPKDKHAIGTKWVYRNKKDERGIVIRNKARLVAQGYTQEEDIDYDEVFAPINRIEAIRLFLAYASFMGFIVYQMDVKSAFLYDTIEEEVYVCQPLGFEDPYFPNKSLCIEFEGLMHKKFQMSSMGELTFFLGLQVMQKDDEIFISQDKYVADILKKSVFSLVKIASTLIETNKTLLKDEESQDVDVYLYRSMIESLIYLTAFRPGIIFVVCACARFQVTPKVSHLHVVKRIFRYLKGQPKLGLWYPRDSPFDLEAFSDSDYAGASLDRKSTTRGC</sequence>
<dbReference type="GO" id="GO:0003676">
    <property type="term" value="F:nucleic acid binding"/>
    <property type="evidence" value="ECO:0007669"/>
    <property type="project" value="InterPro"/>
</dbReference>
<keyword evidence="1" id="KW-0175">Coiled coil</keyword>
<evidence type="ECO:0000313" key="4">
    <source>
        <dbReference type="EMBL" id="GEU39774.1"/>
    </source>
</evidence>
<comment type="caution">
    <text evidence="4">The sequence shown here is derived from an EMBL/GenBank/DDBJ whole genome shotgun (WGS) entry which is preliminary data.</text>
</comment>
<dbReference type="Gene3D" id="3.30.420.10">
    <property type="entry name" value="Ribonuclease H-like superfamily/Ribonuclease H"/>
    <property type="match status" value="1"/>
</dbReference>
<organism evidence="4">
    <name type="scientific">Tanacetum cinerariifolium</name>
    <name type="common">Dalmatian daisy</name>
    <name type="synonym">Chrysanthemum cinerariifolium</name>
    <dbReference type="NCBI Taxonomy" id="118510"/>
    <lineage>
        <taxon>Eukaryota</taxon>
        <taxon>Viridiplantae</taxon>
        <taxon>Streptophyta</taxon>
        <taxon>Embryophyta</taxon>
        <taxon>Tracheophyta</taxon>
        <taxon>Spermatophyta</taxon>
        <taxon>Magnoliopsida</taxon>
        <taxon>eudicotyledons</taxon>
        <taxon>Gunneridae</taxon>
        <taxon>Pentapetalae</taxon>
        <taxon>asterids</taxon>
        <taxon>campanulids</taxon>
        <taxon>Asterales</taxon>
        <taxon>Asteraceae</taxon>
        <taxon>Asteroideae</taxon>
        <taxon>Anthemideae</taxon>
        <taxon>Anthemidinae</taxon>
        <taxon>Tanacetum</taxon>
    </lineage>
</organism>
<dbReference type="InterPro" id="IPR013103">
    <property type="entry name" value="RVT_2"/>
</dbReference>
<evidence type="ECO:0000256" key="1">
    <source>
        <dbReference type="SAM" id="Coils"/>
    </source>
</evidence>
<dbReference type="Pfam" id="PF13976">
    <property type="entry name" value="gag_pre-integrs"/>
    <property type="match status" value="1"/>
</dbReference>
<dbReference type="SUPFAM" id="SSF53098">
    <property type="entry name" value="Ribonuclease H-like"/>
    <property type="match status" value="1"/>
</dbReference>
<name>A0A6L2JVY1_TANCI</name>